<dbReference type="EMBL" id="QTLC01000073">
    <property type="protein sequence ID" value="RDY67605.1"/>
    <property type="molecule type" value="Genomic_DNA"/>
</dbReference>
<dbReference type="AlphaFoldDB" id="A0A3D8VE82"/>
<reference evidence="2 3" key="1">
    <citation type="submission" date="2018-08" db="EMBL/GenBank/DDBJ databases">
        <title>Genome sequence of strict halophilic Halobacillus trueperi SS1 isolated from Lunsu, a salty water body of North West Himalayas.</title>
        <authorList>
            <person name="Gupta S."/>
            <person name="Sharma P."/>
            <person name="Dev K."/>
            <person name="Baumler D."/>
            <person name="Sourirajan A."/>
        </authorList>
    </citation>
    <scope>NUCLEOTIDE SEQUENCE [LARGE SCALE GENOMIC DNA]</scope>
    <source>
        <strain evidence="2 3">SS1</strain>
    </source>
</reference>
<dbReference type="RefSeq" id="WP_035541924.1">
    <property type="nucleotide sequence ID" value="NZ_QTLC01000073.1"/>
</dbReference>
<comment type="caution">
    <text evidence="2">The sequence shown here is derived from an EMBL/GenBank/DDBJ whole genome shotgun (WGS) entry which is preliminary data.</text>
</comment>
<dbReference type="Proteomes" id="UP000257032">
    <property type="component" value="Unassembled WGS sequence"/>
</dbReference>
<feature type="transmembrane region" description="Helical" evidence="1">
    <location>
        <begin position="20"/>
        <end position="46"/>
    </location>
</feature>
<evidence type="ECO:0000313" key="2">
    <source>
        <dbReference type="EMBL" id="RDY67605.1"/>
    </source>
</evidence>
<organism evidence="2 3">
    <name type="scientific">Halobacillus trueperi</name>
    <dbReference type="NCBI Taxonomy" id="156205"/>
    <lineage>
        <taxon>Bacteria</taxon>
        <taxon>Bacillati</taxon>
        <taxon>Bacillota</taxon>
        <taxon>Bacilli</taxon>
        <taxon>Bacillales</taxon>
        <taxon>Bacillaceae</taxon>
        <taxon>Halobacillus</taxon>
    </lineage>
</organism>
<sequence length="87" mass="9104">MKYFADHSMLAAISNLQSTGASILTAMQLLGIISAAIAFGIGAYHLIWGGVRGRQSSIVWFIGGAVGLVVLMGATAIAEYIDSQVIF</sequence>
<keyword evidence="1" id="KW-0472">Membrane</keyword>
<protein>
    <submittedName>
        <fullName evidence="2">Uncharacterized protein</fullName>
    </submittedName>
</protein>
<accession>A0A3D8VE82</accession>
<evidence type="ECO:0000256" key="1">
    <source>
        <dbReference type="SAM" id="Phobius"/>
    </source>
</evidence>
<proteinExistence type="predicted"/>
<gene>
    <name evidence="2" type="ORF">DXT76_18895</name>
</gene>
<keyword evidence="1" id="KW-1133">Transmembrane helix</keyword>
<evidence type="ECO:0000313" key="3">
    <source>
        <dbReference type="Proteomes" id="UP000257032"/>
    </source>
</evidence>
<keyword evidence="1" id="KW-0812">Transmembrane</keyword>
<feature type="transmembrane region" description="Helical" evidence="1">
    <location>
        <begin position="58"/>
        <end position="81"/>
    </location>
</feature>
<name>A0A3D8VE82_9BACI</name>